<keyword evidence="2" id="KW-0812">Transmembrane</keyword>
<dbReference type="RefSeq" id="XP_016248319.1">
    <property type="nucleotide sequence ID" value="XM_016394900.1"/>
</dbReference>
<accession>A0A0D2CAL7</accession>
<dbReference type="InterPro" id="IPR008972">
    <property type="entry name" value="Cupredoxin"/>
</dbReference>
<dbReference type="VEuPathDB" id="FungiDB:PV07_07788"/>
<feature type="compositionally biased region" description="Low complexity" evidence="1">
    <location>
        <begin position="451"/>
        <end position="462"/>
    </location>
</feature>
<dbReference type="CDD" id="cd00920">
    <property type="entry name" value="Cupredoxin"/>
    <property type="match status" value="1"/>
</dbReference>
<proteinExistence type="predicted"/>
<organism evidence="4 5">
    <name type="scientific">Cladophialophora immunda</name>
    <dbReference type="NCBI Taxonomy" id="569365"/>
    <lineage>
        <taxon>Eukaryota</taxon>
        <taxon>Fungi</taxon>
        <taxon>Dikarya</taxon>
        <taxon>Ascomycota</taxon>
        <taxon>Pezizomycotina</taxon>
        <taxon>Eurotiomycetes</taxon>
        <taxon>Chaetothyriomycetidae</taxon>
        <taxon>Chaetothyriales</taxon>
        <taxon>Herpotrichiellaceae</taxon>
        <taxon>Cladophialophora</taxon>
    </lineage>
</organism>
<dbReference type="STRING" id="569365.A0A0D2CAL7"/>
<evidence type="ECO:0000256" key="3">
    <source>
        <dbReference type="SAM" id="SignalP"/>
    </source>
</evidence>
<feature type="region of interest" description="Disordered" evidence="1">
    <location>
        <begin position="439"/>
        <end position="484"/>
    </location>
</feature>
<feature type="region of interest" description="Disordered" evidence="1">
    <location>
        <begin position="257"/>
        <end position="282"/>
    </location>
</feature>
<dbReference type="AlphaFoldDB" id="A0A0D2CAL7"/>
<dbReference type="HOGENOM" id="CLU_043835_0_0_1"/>
<feature type="region of interest" description="Disordered" evidence="1">
    <location>
        <begin position="202"/>
        <end position="223"/>
    </location>
</feature>
<feature type="signal peptide" evidence="3">
    <location>
        <begin position="1"/>
        <end position="17"/>
    </location>
</feature>
<name>A0A0D2CAL7_9EURO</name>
<feature type="region of interest" description="Disordered" evidence="1">
    <location>
        <begin position="333"/>
        <end position="423"/>
    </location>
</feature>
<gene>
    <name evidence="4" type="ORF">PV07_07788</name>
</gene>
<dbReference type="PANTHER" id="PTHR34883">
    <property type="entry name" value="SERINE-RICH PROTEIN, PUTATIVE-RELATED-RELATED"/>
    <property type="match status" value="1"/>
</dbReference>
<feature type="transmembrane region" description="Helical" evidence="2">
    <location>
        <begin position="231"/>
        <end position="252"/>
    </location>
</feature>
<dbReference type="OrthoDB" id="2331100at2759"/>
<feature type="compositionally biased region" description="Low complexity" evidence="1">
    <location>
        <begin position="408"/>
        <end position="423"/>
    </location>
</feature>
<protein>
    <recommendedName>
        <fullName evidence="6">Phytocyanin domain-containing protein</fullName>
    </recommendedName>
</protein>
<evidence type="ECO:0008006" key="6">
    <source>
        <dbReference type="Google" id="ProtNLM"/>
    </source>
</evidence>
<reference evidence="4 5" key="1">
    <citation type="submission" date="2015-01" db="EMBL/GenBank/DDBJ databases">
        <title>The Genome Sequence of Cladophialophora immunda CBS83496.</title>
        <authorList>
            <consortium name="The Broad Institute Genomics Platform"/>
            <person name="Cuomo C."/>
            <person name="de Hoog S."/>
            <person name="Gorbushina A."/>
            <person name="Stielow B."/>
            <person name="Teixiera M."/>
            <person name="Abouelleil A."/>
            <person name="Chapman S.B."/>
            <person name="Priest M."/>
            <person name="Young S.K."/>
            <person name="Wortman J."/>
            <person name="Nusbaum C."/>
            <person name="Birren B."/>
        </authorList>
    </citation>
    <scope>NUCLEOTIDE SEQUENCE [LARGE SCALE GENOMIC DNA]</scope>
    <source>
        <strain evidence="4 5">CBS 83496</strain>
    </source>
</reference>
<feature type="chain" id="PRO_5002250513" description="Phytocyanin domain-containing protein" evidence="3">
    <location>
        <begin position="18"/>
        <end position="484"/>
    </location>
</feature>
<dbReference type="GeneID" id="27346982"/>
<dbReference type="PANTHER" id="PTHR34883:SF8">
    <property type="entry name" value="EXTRACELLULAR SERINE-RICH PROTEIN (AFU_ORTHOLOGUE AFUA_6G00670)"/>
    <property type="match status" value="1"/>
</dbReference>
<dbReference type="EMBL" id="KN847043">
    <property type="protein sequence ID" value="KIW28103.1"/>
    <property type="molecule type" value="Genomic_DNA"/>
</dbReference>
<keyword evidence="5" id="KW-1185">Reference proteome</keyword>
<keyword evidence="2" id="KW-0472">Membrane</keyword>
<dbReference type="InterPro" id="IPR052953">
    <property type="entry name" value="Ser-rich/MCO-related"/>
</dbReference>
<evidence type="ECO:0000313" key="5">
    <source>
        <dbReference type="Proteomes" id="UP000054466"/>
    </source>
</evidence>
<evidence type="ECO:0000256" key="2">
    <source>
        <dbReference type="SAM" id="Phobius"/>
    </source>
</evidence>
<evidence type="ECO:0000256" key="1">
    <source>
        <dbReference type="SAM" id="MobiDB-lite"/>
    </source>
</evidence>
<feature type="compositionally biased region" description="Low complexity" evidence="1">
    <location>
        <begin position="369"/>
        <end position="394"/>
    </location>
</feature>
<dbReference type="Gene3D" id="2.60.40.420">
    <property type="entry name" value="Cupredoxins - blue copper proteins"/>
    <property type="match status" value="1"/>
</dbReference>
<dbReference type="SUPFAM" id="SSF49503">
    <property type="entry name" value="Cupredoxins"/>
    <property type="match status" value="1"/>
</dbReference>
<evidence type="ECO:0000313" key="4">
    <source>
        <dbReference type="EMBL" id="KIW28103.1"/>
    </source>
</evidence>
<feature type="compositionally biased region" description="Pro residues" evidence="1">
    <location>
        <begin position="353"/>
        <end position="362"/>
    </location>
</feature>
<sequence length="484" mass="50076">MGFPLLALAALLSGVVAQDTTTTVTDFTSAASTSPTSTTSQPITVTVAVGNGGNTFVPDVVQVSPGNYVEFDFYPLNHSVIRAAYGYACVPYELTGPDRIGFFSGFYPVDAILSDPPKWTLLINDTEPVFYYCGAPGSCINYQMVGVINPNATQSIQVQKQYAANSSFMLEPGESWPPEEDPFATTSTSTSTATATYTTTFTTSTLSPTPTATTATPVASESSHSSLSSGAIAGIAIGGAAVVIAAAVLLFFCGRRSRSKDGGGGNQPTPSTPAMGPMNSPPAYLPPNNYGYMSPTQKHMSVTSMPAATDAFGNAIPNPGGMYPYPPAFPQGYPPHQQMAPPLMASPGQAQPQPSPQWPPSPSNDIFGPAAAVPVLHPAPAPFQTHDAQQQQAPQIPPAGSGIGTENASPRAGSPSSVAGAPAAPAAVGGIAAFLQRQARMSPPPLEHEVQAQAQQQQQQQQPAPGLTPGPFEMSATGTMHRYS</sequence>
<keyword evidence="2" id="KW-1133">Transmembrane helix</keyword>
<feature type="region of interest" description="Disordered" evidence="1">
    <location>
        <begin position="169"/>
        <end position="190"/>
    </location>
</feature>
<dbReference type="Proteomes" id="UP000054466">
    <property type="component" value="Unassembled WGS sequence"/>
</dbReference>
<keyword evidence="3" id="KW-0732">Signal</keyword>